<name>A0A078A434_STYLE</name>
<dbReference type="AlphaFoldDB" id="A0A078A434"/>
<gene>
    <name evidence="1" type="primary">Contig13281.g14172</name>
    <name evidence="1" type="ORF">STYLEM_4514</name>
</gene>
<dbReference type="InParanoid" id="A0A078A434"/>
<keyword evidence="2" id="KW-1185">Reference proteome</keyword>
<reference evidence="1 2" key="1">
    <citation type="submission" date="2014-06" db="EMBL/GenBank/DDBJ databases">
        <authorList>
            <person name="Swart Estienne"/>
        </authorList>
    </citation>
    <scope>NUCLEOTIDE SEQUENCE [LARGE SCALE GENOMIC DNA]</scope>
    <source>
        <strain evidence="1 2">130c</strain>
    </source>
</reference>
<evidence type="ECO:0000313" key="2">
    <source>
        <dbReference type="Proteomes" id="UP000039865"/>
    </source>
</evidence>
<protein>
    <submittedName>
        <fullName evidence="1">Uncharacterized protein</fullName>
    </submittedName>
</protein>
<organism evidence="1 2">
    <name type="scientific">Stylonychia lemnae</name>
    <name type="common">Ciliate</name>
    <dbReference type="NCBI Taxonomy" id="5949"/>
    <lineage>
        <taxon>Eukaryota</taxon>
        <taxon>Sar</taxon>
        <taxon>Alveolata</taxon>
        <taxon>Ciliophora</taxon>
        <taxon>Intramacronucleata</taxon>
        <taxon>Spirotrichea</taxon>
        <taxon>Stichotrichia</taxon>
        <taxon>Sporadotrichida</taxon>
        <taxon>Oxytrichidae</taxon>
        <taxon>Stylonychinae</taxon>
        <taxon>Stylonychia</taxon>
    </lineage>
</organism>
<accession>A0A078A434</accession>
<dbReference type="Proteomes" id="UP000039865">
    <property type="component" value="Unassembled WGS sequence"/>
</dbReference>
<sequence length="157" mass="18598">MKSRNQLNERLRKPCILETDPMQLLILIKRRQPKSSMIKQIISGDRGSPRQKKSLDKFKTINREAQRILQQQKLDLAKQRKESFQEIIKMNEQSLDQVPNSIANSGIKDKLIKVRKNIMSRIITNEIHEKTLSEWKLPELKRMATRNLEKDQEIRIN</sequence>
<dbReference type="EMBL" id="CCKQ01004366">
    <property type="protein sequence ID" value="CDW75524.1"/>
    <property type="molecule type" value="Genomic_DNA"/>
</dbReference>
<proteinExistence type="predicted"/>
<evidence type="ECO:0000313" key="1">
    <source>
        <dbReference type="EMBL" id="CDW75524.1"/>
    </source>
</evidence>